<keyword evidence="3" id="KW-1185">Reference proteome</keyword>
<feature type="transmembrane region" description="Helical" evidence="1">
    <location>
        <begin position="6"/>
        <end position="28"/>
    </location>
</feature>
<dbReference type="RefSeq" id="WP_164626657.1">
    <property type="nucleotide sequence ID" value="NZ_JAAIVJ010000008.1"/>
</dbReference>
<feature type="transmembrane region" description="Helical" evidence="1">
    <location>
        <begin position="124"/>
        <end position="142"/>
    </location>
</feature>
<proteinExistence type="predicted"/>
<keyword evidence="1" id="KW-0472">Membrane</keyword>
<dbReference type="AlphaFoldDB" id="A0A6M0QVA4"/>
<comment type="caution">
    <text evidence="2">The sequence shown here is derived from an EMBL/GenBank/DDBJ whole genome shotgun (WGS) entry which is preliminary data.</text>
</comment>
<gene>
    <name evidence="2" type="ORF">G4Z14_13615</name>
</gene>
<accession>A0A6M0QVA4</accession>
<protein>
    <submittedName>
        <fullName evidence="2">TrgA family protein</fullName>
    </submittedName>
</protein>
<evidence type="ECO:0000256" key="1">
    <source>
        <dbReference type="SAM" id="Phobius"/>
    </source>
</evidence>
<reference evidence="2 3" key="1">
    <citation type="submission" date="2020-02" db="EMBL/GenBank/DDBJ databases">
        <authorList>
            <person name="Chen W.-M."/>
        </authorList>
    </citation>
    <scope>NUCLEOTIDE SEQUENCE [LARGE SCALE GENOMIC DNA]</scope>
    <source>
        <strain evidence="2 3">KMS-5</strain>
    </source>
</reference>
<evidence type="ECO:0000313" key="2">
    <source>
        <dbReference type="EMBL" id="NEY91337.1"/>
    </source>
</evidence>
<sequence length="146" mass="15776">MPTAPKLTAAVIFALVAAIAAHLFIPALPEGTQVKLFREISAAIGFLCGWLIMGRMTGRGMVEAINRGLVTSVSILFWCLLVFSIYFMIRKSTRMMYDGPMEAVLGIFEMMLEFGMLLKSPATPVALAAGGVLGGMLTEAASRRWS</sequence>
<dbReference type="EMBL" id="JAAIVJ010000008">
    <property type="protein sequence ID" value="NEY91337.1"/>
    <property type="molecule type" value="Genomic_DNA"/>
</dbReference>
<feature type="transmembrane region" description="Helical" evidence="1">
    <location>
        <begin position="69"/>
        <end position="89"/>
    </location>
</feature>
<feature type="transmembrane region" description="Helical" evidence="1">
    <location>
        <begin position="40"/>
        <end position="57"/>
    </location>
</feature>
<name>A0A6M0QVA4_9RHOB</name>
<organism evidence="2 3">
    <name type="scientific">Tabrizicola oligotrophica</name>
    <dbReference type="NCBI Taxonomy" id="2710650"/>
    <lineage>
        <taxon>Bacteria</taxon>
        <taxon>Pseudomonadati</taxon>
        <taxon>Pseudomonadota</taxon>
        <taxon>Alphaproteobacteria</taxon>
        <taxon>Rhodobacterales</taxon>
        <taxon>Paracoccaceae</taxon>
        <taxon>Tabrizicola</taxon>
    </lineage>
</organism>
<keyword evidence="1" id="KW-0812">Transmembrane</keyword>
<dbReference type="InterPro" id="IPR047784">
    <property type="entry name" value="TrgA"/>
</dbReference>
<evidence type="ECO:0000313" key="3">
    <source>
        <dbReference type="Proteomes" id="UP000477782"/>
    </source>
</evidence>
<dbReference type="NCBIfam" id="NF033773">
    <property type="entry name" value="tellur_TrgA"/>
    <property type="match status" value="1"/>
</dbReference>
<keyword evidence="1" id="KW-1133">Transmembrane helix</keyword>
<dbReference type="Proteomes" id="UP000477782">
    <property type="component" value="Unassembled WGS sequence"/>
</dbReference>